<sequence length="177" mass="20113">MSVIDTISRPYAQAIFQIALQNNNIKEWKNILIFINLIASSKKVSGFLSGALSSKDLALAFITISNNIINECGKNLIKLLAANQRLNIINNILKQFLLLEADYKNILIIKLSTAFDLQDKYIIKIQKILENFFLKKTKLLFTVNPQILGGIIIKINDTVFDFSIQNHLKQLSEDLNF</sequence>
<evidence type="ECO:0000256" key="1">
    <source>
        <dbReference type="ARBA" id="ARBA00004370"/>
    </source>
</evidence>
<dbReference type="InterPro" id="IPR000711">
    <property type="entry name" value="ATPase_OSCP/dsu"/>
</dbReference>
<keyword evidence="2 8" id="KW-0813">Transport</keyword>
<dbReference type="OrthoDB" id="9816221at2"/>
<dbReference type="GO" id="GO:0045259">
    <property type="term" value="C:proton-transporting ATP synthase complex"/>
    <property type="evidence" value="ECO:0007669"/>
    <property type="project" value="UniProtKB-KW"/>
</dbReference>
<keyword evidence="3 8" id="KW-0375">Hydrogen ion transport</keyword>
<dbReference type="Pfam" id="PF00213">
    <property type="entry name" value="OSCP"/>
    <property type="match status" value="1"/>
</dbReference>
<evidence type="ECO:0000256" key="7">
    <source>
        <dbReference type="ARBA" id="ARBA00023310"/>
    </source>
</evidence>
<evidence type="ECO:0000313" key="10">
    <source>
        <dbReference type="Proteomes" id="UP000006139"/>
    </source>
</evidence>
<dbReference type="Gene3D" id="1.10.520.20">
    <property type="entry name" value="N-terminal domain of the delta subunit of the F1F0-ATP synthase"/>
    <property type="match status" value="1"/>
</dbReference>
<dbReference type="SUPFAM" id="SSF47928">
    <property type="entry name" value="N-terminal domain of the delta subunit of the F1F0-ATP synthase"/>
    <property type="match status" value="1"/>
</dbReference>
<dbReference type="NCBIfam" id="TIGR01145">
    <property type="entry name" value="ATP_synt_delta"/>
    <property type="match status" value="1"/>
</dbReference>
<keyword evidence="5 8" id="KW-0472">Membrane</keyword>
<dbReference type="InterPro" id="IPR026015">
    <property type="entry name" value="ATP_synth_OSCP/delta_N_sf"/>
</dbReference>
<proteinExistence type="inferred from homology"/>
<dbReference type="eggNOG" id="COG0712">
    <property type="taxonomic scope" value="Bacteria"/>
</dbReference>
<dbReference type="NCBIfam" id="NF004402">
    <property type="entry name" value="PRK05758.2-2"/>
    <property type="match status" value="1"/>
</dbReference>
<evidence type="ECO:0000256" key="2">
    <source>
        <dbReference type="ARBA" id="ARBA00022448"/>
    </source>
</evidence>
<evidence type="ECO:0000256" key="4">
    <source>
        <dbReference type="ARBA" id="ARBA00023065"/>
    </source>
</evidence>
<dbReference type="HOGENOM" id="CLU_085114_3_0_6"/>
<dbReference type="HAMAP" id="MF_01416">
    <property type="entry name" value="ATP_synth_delta_bact"/>
    <property type="match status" value="1"/>
</dbReference>
<dbReference type="PATRIC" id="fig|1005057.4.peg.5"/>
<organism evidence="9 10">
    <name type="scientific">Buchnera aphidicola str. Ua</name>
    <name type="common">Uroleucon ambrosiae</name>
    <dbReference type="NCBI Taxonomy" id="1005057"/>
    <lineage>
        <taxon>Bacteria</taxon>
        <taxon>Pseudomonadati</taxon>
        <taxon>Pseudomonadota</taxon>
        <taxon>Gammaproteobacteria</taxon>
        <taxon>Enterobacterales</taxon>
        <taxon>Erwiniaceae</taxon>
        <taxon>Buchnera</taxon>
    </lineage>
</organism>
<accession>G2LNQ3</accession>
<dbReference type="PRINTS" id="PR00125">
    <property type="entry name" value="ATPASEDELTA"/>
</dbReference>
<protein>
    <recommendedName>
        <fullName evidence="8">ATP synthase subunit delta</fullName>
    </recommendedName>
    <alternativeName>
        <fullName evidence="8">ATP synthase F(1) sector subunit delta</fullName>
    </alternativeName>
    <alternativeName>
        <fullName evidence="8">F-type ATPase subunit delta</fullName>
        <shortName evidence="8">F-ATPase subunit delta</shortName>
    </alternativeName>
</protein>
<comment type="subcellular location">
    <subcellularLocation>
        <location evidence="8">Cell membrane</location>
        <topology evidence="8">Peripheral membrane protein</topology>
    </subcellularLocation>
    <subcellularLocation>
        <location evidence="1">Membrane</location>
    </subcellularLocation>
</comment>
<evidence type="ECO:0000313" key="9">
    <source>
        <dbReference type="EMBL" id="AEO07840.1"/>
    </source>
</evidence>
<comment type="function">
    <text evidence="8">F(1)F(0) ATP synthase produces ATP from ADP in the presence of a proton or sodium gradient. F-type ATPases consist of two structural domains, F(1) containing the extramembraneous catalytic core and F(0) containing the membrane proton channel, linked together by a central stalk and a peripheral stalk. During catalysis, ATP synthesis in the catalytic domain of F(1) is coupled via a rotary mechanism of the central stalk subunits to proton translocation.</text>
</comment>
<dbReference type="GO" id="GO:0046933">
    <property type="term" value="F:proton-transporting ATP synthase activity, rotational mechanism"/>
    <property type="evidence" value="ECO:0007669"/>
    <property type="project" value="UniProtKB-UniRule"/>
</dbReference>
<dbReference type="EMBL" id="CP002648">
    <property type="protein sequence ID" value="AEO07840.1"/>
    <property type="molecule type" value="Genomic_DNA"/>
</dbReference>
<keyword evidence="4 8" id="KW-0406">Ion transport</keyword>
<evidence type="ECO:0000256" key="5">
    <source>
        <dbReference type="ARBA" id="ARBA00023136"/>
    </source>
</evidence>
<dbReference type="GO" id="GO:0005886">
    <property type="term" value="C:plasma membrane"/>
    <property type="evidence" value="ECO:0007669"/>
    <property type="project" value="UniProtKB-SubCell"/>
</dbReference>
<keyword evidence="8" id="KW-1003">Cell membrane</keyword>
<dbReference type="AlphaFoldDB" id="G2LNQ3"/>
<keyword evidence="6 8" id="KW-0139">CF(1)</keyword>
<dbReference type="STRING" id="1005057.BUAMB_005"/>
<keyword evidence="7 8" id="KW-0066">ATP synthesis</keyword>
<comment type="function">
    <text evidence="8">This protein is part of the stalk that links CF(0) to CF(1). It either transmits conformational changes from CF(0) to CF(1) or is implicated in proton conduction.</text>
</comment>
<evidence type="ECO:0000256" key="6">
    <source>
        <dbReference type="ARBA" id="ARBA00023196"/>
    </source>
</evidence>
<dbReference type="Proteomes" id="UP000006139">
    <property type="component" value="Chromosome"/>
</dbReference>
<dbReference type="RefSeq" id="WP_014499745.1">
    <property type="nucleotide sequence ID" value="NC_017259.1"/>
</dbReference>
<dbReference type="KEGG" id="buh:BUAMB_005"/>
<comment type="similarity">
    <text evidence="8">Belongs to the ATPase delta chain family.</text>
</comment>
<gene>
    <name evidence="8 9" type="primary">atpH</name>
    <name evidence="9" type="ORF">BUAMB_005</name>
</gene>
<evidence type="ECO:0000256" key="8">
    <source>
        <dbReference type="HAMAP-Rule" id="MF_01416"/>
    </source>
</evidence>
<dbReference type="PANTHER" id="PTHR11910">
    <property type="entry name" value="ATP SYNTHASE DELTA CHAIN"/>
    <property type="match status" value="1"/>
</dbReference>
<reference evidence="9 10" key="1">
    <citation type="journal article" date="2011" name="PLoS Genet.">
        <title>Sequence conservation and functional constraint on intergenic spacers in reduced genomes of the obligate symbiont buchnera.</title>
        <authorList>
            <person name="Degnan P.H."/>
            <person name="Ochman H."/>
            <person name="Moran N.A."/>
        </authorList>
    </citation>
    <scope>NUCLEOTIDE SEQUENCE [LARGE SCALE GENOMIC DNA]</scope>
    <source>
        <strain evidence="9 10">Ua</strain>
    </source>
</reference>
<evidence type="ECO:0000256" key="3">
    <source>
        <dbReference type="ARBA" id="ARBA00022781"/>
    </source>
</evidence>
<name>G2LNQ3_BUCUM</name>